<evidence type="ECO:0000256" key="9">
    <source>
        <dbReference type="SAM" id="Coils"/>
    </source>
</evidence>
<dbReference type="Proteomes" id="UP000267029">
    <property type="component" value="Unassembled WGS sequence"/>
</dbReference>
<dbReference type="GO" id="GO:0099536">
    <property type="term" value="P:synaptic signaling"/>
    <property type="evidence" value="ECO:0007669"/>
    <property type="project" value="TreeGrafter"/>
</dbReference>
<feature type="region of interest" description="Disordered" evidence="10">
    <location>
        <begin position="2024"/>
        <end position="2043"/>
    </location>
</feature>
<protein>
    <recommendedName>
        <fullName evidence="11">ZZ-type domain-containing protein</fullName>
    </recommendedName>
</protein>
<keyword evidence="4 8" id="KW-0863">Zinc-finger</keyword>
<dbReference type="PANTHER" id="PTHR12268">
    <property type="entry name" value="E3 UBIQUITIN-PROTEIN LIGASE KCMF1"/>
    <property type="match status" value="1"/>
</dbReference>
<evidence type="ECO:0000259" key="11">
    <source>
        <dbReference type="PROSITE" id="PS50135"/>
    </source>
</evidence>
<keyword evidence="6" id="KW-0106">Calcium</keyword>
<feature type="region of interest" description="Disordered" evidence="10">
    <location>
        <begin position="1193"/>
        <end position="1216"/>
    </location>
</feature>
<sequence length="3354" mass="374852">MMTDMFEYLDSVSQANNSQSAAIEAQLQESVEALRDMERMQPTLSNMDNAVDQLQKFFAQPYIESIKGRLAELKQTWNRIKDLTNENISFLRRKLETALALEETGSLERTPDDQRSLSVESSGCSVQEAPITVTGDERLLQQALPRKESDDIEANVITVKMLDMNELQRWISKAKHRLSKYNAINSADELEAFANFLEEFGKELHSKRSMIAAIRSGQVTDATGKPVTERTALLFSGHFADLESEYAAGQERLKSATYHLNDFNSLMSYEKHWLDRVETTIRRSKQHHYTDIDYICEDITAFENLKSEHTDDDFARLQQIVELLSSESTMAQKLSSEFESYAANVSSALQRLNERLEELKILKKRTEDTHARLAEYEKWLRETEAIVQKRLRDGENASSNPEEFSSWCANVTNMEEMVSTINPTLEMGTNNLPGNAVEPNSLGERAATIKAELANFKRILLQFTYPTDVQDSIACCREATRENDVSAINLEVVSLASEHVSGLVKKSQDLCNRIQDTQNLLSGLQSTVSSMQIRPELSACNEDLLMELNDLYSKNTKLYEHVKRFERDVQKLQPFADQYSAIIDPLEQVMMNVEEVTDYLETADTQVSHIDMLQQVHSELSEVLGPEQKDAVLPTADGSVSDVKKPPLQQLEELLTKLESEATPVDGLSSTIADVRRVINKAFAARTAFRAQIDGIKTASSESSITENTEIPLPSKHPVEIQGVQVASVEGQEIGPQEETNNHNLSTLYTRSNQLIAEMGSFFEDLASFNKYCVKLDQPPKSATAAAQSEPLQTSITACSKKIEYFKQQSQYLESRLNDLVKAANVLPIESRNMVQKVQKLWANSRGHLSWQNEQINQLSKTLKDAEEAFTKYERLPTDKNRKTCLTYITQLEGTYNWSLTQDRARLDDDKHGEIARQLTSALQQTCILRKLLPFRECLQQFVTQLNEIQDELHSCQSIPTHELSSQIQSLDQYFILAQEAASKATNILNRCKAGHTPVVITDDGNESGNNGDELLGNLLWLEAVLETQKGRLNSYCNEFHLCRPYWQEYALLWQSFMNEAIRQKHQIAMLHLDRRPSEDQGNTETSEGSARDYAVNICSSVLTLQRLGSKLVWKAQRGEVGQGLDSDLYLQPVFDKRCSRRPLRNEVTLQNDVTFVNETFDAIVGDLRTLSKKYAIEGFLPPNLRIDATSLESHTSGKADSSGDTDGVLETTFPQNQSLGRSEDLGVTNVEACLNRLKEELIWLEENQLYVPVVETPTNYISKLDGEFWLPPGAAGPLRLCSKWAKRKAQDLSKLDGALKTHERRSGQLCTISEKLSADLEDSETRRRLHEAADELHACMESARGIINRRRTRLASWLSTCLTFEAAMLMDSDGEEVDKGGEQTLPVWISTIRKRLQMSSPNLDSPMFQKELEQLRGEFDPAGSGTGQTLRAVELAFETQLSDAQSPPQNYQYGVFPQLDPGVVDSIQICLSEWKTVCRLLRIGENNMDLSQSSDQRQQQTSPMTHEAGLDASVRKLASWLDTVIAYLSSNVACLGGKFNQEAVIAHIKNRSGDQKSYTVRSLYPEVIQIQLQQYAIELDARKPQLDKLQIEAGRLTEGSRNRDVSPSQLVSMESKKFANEQPQYQPVAVSSSQMTSYFTSSINRVFTTIKQAVNELVDETATGQKPVSTSLPANSSAIVDIIPTRSRRISKSDVYSSSSSPLEVMVSNSSPRKLSMAEIFGENQNNSTAEEKTESDSELADANAGPIEDQQSSPGRVEPLPKPGLPDNSVVNVTKKAQISEPVKLVDFQQRRKIPNSHLSTLHEEDDGEKSLEPSPQRINSLHSHDTISSPNTQSEVVAQLKEKQLKTKKTASVGVLDPAEAAVEEVRQSWNSTSAQVKARLDELEKMLIATDELKSAEKDLDRWLSRAEADLANALSNTQEAAERKRLIQEIIDRLPAGETKFMTHQNKCEAILSKYSKEDTQKFRSDQEAIRSRWSQLVSRLRESLECTSQPDSDFIEIPISTHPRSPETDLQRITRLRSVSTQQAGSYRSTEHFLPPEPRSMEASMIETSYNVGSPGQGYSSSTLGRHHLDQKPPFLNEAYRGNQLSRSVDIRVRPCDSRPVMRMPLENWPLFLAQLRQMNDWLAHQDAAFHQLRGTVGGDSETVSQLINSFSVLEEELQQQRFQVEELLDRGHVFLKDQFVDARLGSFVESEGDSDGSELDLVNVDFDESSMSTKRIIRRIKRHLNYLDKHWAELNGSMLTYRQQLDRAFQKLTVFERVLDDAERELASTQKLLMSRDLSGSTDDQALQVIWDTCASVTHAIAGLDGQALRLSDDGTIISHVLISRLDGLKIGLERLRSETNDEMNRSPTRNGEAGVVPVSQRPLRSPPQHLLEGDRPASVASTAGSGAPIPRPKSPSECWLQAFKTIDQIPLNVATETFARHGLSSPLCSEGCDGRVMDVPQIVNCLTTLYCRVWDTLVSQPDVVKVTDPEVSGTKAGTLPQNANLACKTCTSESTLSAAGRLASTNESYSTSENRPKTRRTPTHRSAIKCMTSVLCVSGSKHSRGRDDDEENLDAENGGPRRPVTLSGPQPDESGSPGSLIPAESHVPTSFSRVDKLQTILKLPDGREFSLPTCVDLALNLLLNSFDSLVADRDNKINNSRLWLLIYETMQLPRQLGEVQASNNNLDPNILMCFAKNLKVGGHESRPNGVTRTPTMESQRSVTWPPNEGDSLPSVGLDRFYEWLKLEPPMIAWVPALHRLVAGEKLTHQVRCAVCQTYPMKGLRYRCLRCLNFDICQNCFLVGRVEKSHKVTHPTQEYTATLQRSDSLRDFTRVVRNRFKSKEKFRQSSFDTEDASKSITVSRPTGLATPTLHDRPPRSTAFRQNSTAAQHPSRAFSAWQNNRPASLGDTRKRVLATGGVSSGDNSLPRLAGKPPRGASIDQEHELIAQYSQSLRRQNSFTSTGMPMPGCQQPSYLGPREPHYPMAGQWQYPGGVYDRSRAPEPRFFTMRPNQYRGGGGFRAASQPPPPHGGSSAFVSGPPINSHANWYRNSNGWTGPVVAGSAGSLDKEYSHSFHPIKEEREDEVLMNLEEENRFLRAEYDWLRLHSSGQNLRPMRSPSLQYPLSLPGAYPEADRYHSPAYYGNPYFPGYPPMNPPQGSQTERIYPSSNGILYGGSLGRASGPTAHAAFLRSSGGGSGSCRLGFEQGNQRYQLPTAKPTPMPTNQQPAHPTMQEGELAQEARLLRQHKTRLESRMQLLEDHNKALEDQLNRLRRYLNIPASASANPISVTASPNAPSQSFDQTCTQSYARTNGTADQQSGNDYLGTQYIPISDELPPTSSYATPVDPPAFNQGQGRSGSLTGASP</sequence>
<feature type="compositionally biased region" description="Polar residues" evidence="10">
    <location>
        <begin position="2507"/>
        <end position="2521"/>
    </location>
</feature>
<keyword evidence="2" id="KW-0963">Cytoplasm</keyword>
<dbReference type="PROSITE" id="PS01357">
    <property type="entry name" value="ZF_ZZ_1"/>
    <property type="match status" value="1"/>
</dbReference>
<feature type="region of interest" description="Disordered" evidence="10">
    <location>
        <begin position="2507"/>
        <end position="2532"/>
    </location>
</feature>
<keyword evidence="9" id="KW-0175">Coiled coil</keyword>
<gene>
    <name evidence="12" type="ORF">MCOS_LOCUS8205</name>
</gene>
<keyword evidence="13" id="KW-1185">Reference proteome</keyword>
<dbReference type="Gene3D" id="3.30.60.90">
    <property type="match status" value="1"/>
</dbReference>
<dbReference type="CDD" id="cd02334">
    <property type="entry name" value="ZZ_dystrophin"/>
    <property type="match status" value="1"/>
</dbReference>
<dbReference type="GO" id="GO:0005886">
    <property type="term" value="C:plasma membrane"/>
    <property type="evidence" value="ECO:0007669"/>
    <property type="project" value="TreeGrafter"/>
</dbReference>
<dbReference type="InterPro" id="IPR011992">
    <property type="entry name" value="EF-hand-dom_pair"/>
</dbReference>
<feature type="region of interest" description="Disordered" evidence="10">
    <location>
        <begin position="2547"/>
        <end position="2595"/>
    </location>
</feature>
<evidence type="ECO:0000256" key="5">
    <source>
        <dbReference type="ARBA" id="ARBA00022833"/>
    </source>
</evidence>
<evidence type="ECO:0000256" key="1">
    <source>
        <dbReference type="ARBA" id="ARBA00004245"/>
    </source>
</evidence>
<feature type="region of interest" description="Disordered" evidence="10">
    <location>
        <begin position="1724"/>
        <end position="1772"/>
    </location>
</feature>
<keyword evidence="7" id="KW-0206">Cytoskeleton</keyword>
<dbReference type="OrthoDB" id="10057795at2759"/>
<feature type="compositionally biased region" description="Polar residues" evidence="10">
    <location>
        <begin position="2024"/>
        <end position="2034"/>
    </location>
</feature>
<feature type="compositionally biased region" description="Polar residues" evidence="10">
    <location>
        <begin position="1819"/>
        <end position="1833"/>
    </location>
</feature>
<feature type="coiled-coil region" evidence="9">
    <location>
        <begin position="342"/>
        <end position="369"/>
    </location>
</feature>
<feature type="region of interest" description="Disordered" evidence="10">
    <location>
        <begin position="2834"/>
        <end position="2926"/>
    </location>
</feature>
<dbReference type="GO" id="GO:0008270">
    <property type="term" value="F:zinc ion binding"/>
    <property type="evidence" value="ECO:0007669"/>
    <property type="project" value="UniProtKB-KW"/>
</dbReference>
<feature type="domain" description="ZZ-type" evidence="11">
    <location>
        <begin position="2755"/>
        <end position="2811"/>
    </location>
</feature>
<dbReference type="SUPFAM" id="SSF57850">
    <property type="entry name" value="RING/U-box"/>
    <property type="match status" value="1"/>
</dbReference>
<evidence type="ECO:0000256" key="10">
    <source>
        <dbReference type="SAM" id="MobiDB-lite"/>
    </source>
</evidence>
<dbReference type="SMART" id="SM00291">
    <property type="entry name" value="ZnF_ZZ"/>
    <property type="match status" value="1"/>
</dbReference>
<evidence type="ECO:0000256" key="4">
    <source>
        <dbReference type="ARBA" id="ARBA00022771"/>
    </source>
</evidence>
<feature type="region of interest" description="Disordered" evidence="10">
    <location>
        <begin position="1691"/>
        <end position="1712"/>
    </location>
</feature>
<feature type="coiled-coil region" evidence="9">
    <location>
        <begin position="3237"/>
        <end position="3267"/>
    </location>
</feature>
<feature type="compositionally biased region" description="Polar residues" evidence="10">
    <location>
        <begin position="3301"/>
        <end position="3310"/>
    </location>
</feature>
<feature type="region of interest" description="Disordered" evidence="10">
    <location>
        <begin position="3301"/>
        <end position="3354"/>
    </location>
</feature>
<dbReference type="InterPro" id="IPR043145">
    <property type="entry name" value="Znf_ZZ_sf"/>
</dbReference>
<reference evidence="12 13" key="1">
    <citation type="submission" date="2018-10" db="EMBL/GenBank/DDBJ databases">
        <authorList>
            <consortium name="Pathogen Informatics"/>
        </authorList>
    </citation>
    <scope>NUCLEOTIDE SEQUENCE [LARGE SCALE GENOMIC DNA]</scope>
</reference>
<dbReference type="STRING" id="53468.A0A3P6H436"/>
<dbReference type="Pfam" id="PF00569">
    <property type="entry name" value="ZZ"/>
    <property type="match status" value="1"/>
</dbReference>
<feature type="coiled-coil region" evidence="9">
    <location>
        <begin position="2252"/>
        <end position="2279"/>
    </location>
</feature>
<keyword evidence="5" id="KW-0862">Zinc</keyword>
<dbReference type="Gene3D" id="1.10.238.10">
    <property type="entry name" value="EF-hand"/>
    <property type="match status" value="1"/>
</dbReference>
<feature type="compositionally biased region" description="Polar residues" evidence="10">
    <location>
        <begin position="3340"/>
        <end position="3354"/>
    </location>
</feature>
<feature type="compositionally biased region" description="Polar residues" evidence="10">
    <location>
        <begin position="2869"/>
        <end position="2878"/>
    </location>
</feature>
<evidence type="ECO:0000313" key="12">
    <source>
        <dbReference type="EMBL" id="VDD82202.1"/>
    </source>
</evidence>
<feature type="region of interest" description="Disordered" evidence="10">
    <location>
        <begin position="1792"/>
        <end position="1833"/>
    </location>
</feature>
<feature type="coiled-coil region" evidence="9">
    <location>
        <begin position="3068"/>
        <end position="3095"/>
    </location>
</feature>
<feature type="region of interest" description="Disordered" evidence="10">
    <location>
        <begin position="2692"/>
        <end position="2717"/>
    </location>
</feature>
<dbReference type="GO" id="GO:0045202">
    <property type="term" value="C:synapse"/>
    <property type="evidence" value="ECO:0007669"/>
    <property type="project" value="GOC"/>
</dbReference>
<evidence type="ECO:0000256" key="7">
    <source>
        <dbReference type="ARBA" id="ARBA00023212"/>
    </source>
</evidence>
<dbReference type="SUPFAM" id="SSF47473">
    <property type="entry name" value="EF-hand"/>
    <property type="match status" value="1"/>
</dbReference>
<feature type="region of interest" description="Disordered" evidence="10">
    <location>
        <begin position="2347"/>
        <end position="2401"/>
    </location>
</feature>
<dbReference type="EMBL" id="UXSR01005471">
    <property type="protein sequence ID" value="VDD82202.1"/>
    <property type="molecule type" value="Genomic_DNA"/>
</dbReference>
<comment type="subcellular location">
    <subcellularLocation>
        <location evidence="1">Cytoplasm</location>
        <location evidence="1">Cytoskeleton</location>
    </subcellularLocation>
</comment>
<keyword evidence="3" id="KW-0479">Metal-binding</keyword>
<evidence type="ECO:0000256" key="3">
    <source>
        <dbReference type="ARBA" id="ARBA00022723"/>
    </source>
</evidence>
<evidence type="ECO:0000256" key="2">
    <source>
        <dbReference type="ARBA" id="ARBA00022490"/>
    </source>
</evidence>
<organism evidence="12 13">
    <name type="scientific">Mesocestoides corti</name>
    <name type="common">Flatworm</name>
    <dbReference type="NCBI Taxonomy" id="53468"/>
    <lineage>
        <taxon>Eukaryota</taxon>
        <taxon>Metazoa</taxon>
        <taxon>Spiralia</taxon>
        <taxon>Lophotrochozoa</taxon>
        <taxon>Platyhelminthes</taxon>
        <taxon>Cestoda</taxon>
        <taxon>Eucestoda</taxon>
        <taxon>Cyclophyllidea</taxon>
        <taxon>Mesocestoididae</taxon>
        <taxon>Mesocestoides</taxon>
    </lineage>
</organism>
<dbReference type="InterPro" id="IPR000433">
    <property type="entry name" value="Znf_ZZ"/>
</dbReference>
<dbReference type="PROSITE" id="PS50135">
    <property type="entry name" value="ZF_ZZ_2"/>
    <property type="match status" value="1"/>
</dbReference>
<dbReference type="PANTHER" id="PTHR12268:SF14">
    <property type="entry name" value="DYSTROPHIN-1"/>
    <property type="match status" value="1"/>
</dbReference>
<dbReference type="Gene3D" id="1.20.58.60">
    <property type="match status" value="3"/>
</dbReference>
<feature type="compositionally biased region" description="Polar residues" evidence="10">
    <location>
        <begin position="2696"/>
        <end position="2712"/>
    </location>
</feature>
<evidence type="ECO:0000256" key="6">
    <source>
        <dbReference type="ARBA" id="ARBA00022837"/>
    </source>
</evidence>
<feature type="compositionally biased region" description="Polar residues" evidence="10">
    <location>
        <begin position="1193"/>
        <end position="1205"/>
    </location>
</feature>
<accession>A0A3P6H436</accession>
<proteinExistence type="predicted"/>
<dbReference type="InterPro" id="IPR050774">
    <property type="entry name" value="KCMF1/Dystrophin"/>
</dbReference>
<dbReference type="SUPFAM" id="SSF46966">
    <property type="entry name" value="Spectrin repeat"/>
    <property type="match status" value="4"/>
</dbReference>
<feature type="compositionally biased region" description="Low complexity" evidence="10">
    <location>
        <begin position="1694"/>
        <end position="1712"/>
    </location>
</feature>
<feature type="coiled-coil region" evidence="9">
    <location>
        <begin position="849"/>
        <end position="876"/>
    </location>
</feature>
<evidence type="ECO:0000313" key="13">
    <source>
        <dbReference type="Proteomes" id="UP000267029"/>
    </source>
</evidence>
<name>A0A3P6H436_MESCO</name>
<evidence type="ECO:0000256" key="8">
    <source>
        <dbReference type="PROSITE-ProRule" id="PRU00228"/>
    </source>
</evidence>